<dbReference type="PANTHER" id="PTHR23044:SF61">
    <property type="entry name" value="3'-5' EXORIBONUCLEASE 1-RELATED"/>
    <property type="match status" value="1"/>
</dbReference>
<name>A0A5J4NTT3_9TREM</name>
<organism evidence="5 6">
    <name type="scientific">Paragonimus westermani</name>
    <dbReference type="NCBI Taxonomy" id="34504"/>
    <lineage>
        <taxon>Eukaryota</taxon>
        <taxon>Metazoa</taxon>
        <taxon>Spiralia</taxon>
        <taxon>Lophotrochozoa</taxon>
        <taxon>Platyhelminthes</taxon>
        <taxon>Trematoda</taxon>
        <taxon>Digenea</taxon>
        <taxon>Plagiorchiida</taxon>
        <taxon>Troglotremata</taxon>
        <taxon>Troglotrematidae</taxon>
        <taxon>Paragonimus</taxon>
    </lineage>
</organism>
<keyword evidence="1" id="KW-0540">Nuclease</keyword>
<evidence type="ECO:0000256" key="2">
    <source>
        <dbReference type="ARBA" id="ARBA00022801"/>
    </source>
</evidence>
<evidence type="ECO:0000313" key="6">
    <source>
        <dbReference type="Proteomes" id="UP000324629"/>
    </source>
</evidence>
<dbReference type="AlphaFoldDB" id="A0A5J4NTT3"/>
<dbReference type="GO" id="GO:0003676">
    <property type="term" value="F:nucleic acid binding"/>
    <property type="evidence" value="ECO:0007669"/>
    <property type="project" value="InterPro"/>
</dbReference>
<evidence type="ECO:0000256" key="1">
    <source>
        <dbReference type="ARBA" id="ARBA00022722"/>
    </source>
</evidence>
<evidence type="ECO:0000313" key="5">
    <source>
        <dbReference type="EMBL" id="KAA3678570.1"/>
    </source>
</evidence>
<dbReference type="InterPro" id="IPR012337">
    <property type="entry name" value="RNaseH-like_sf"/>
</dbReference>
<dbReference type="EMBL" id="QNGE01001048">
    <property type="protein sequence ID" value="KAA3678570.1"/>
    <property type="molecule type" value="Genomic_DNA"/>
</dbReference>
<dbReference type="InterPro" id="IPR051274">
    <property type="entry name" value="3-5_Exoribonuclease"/>
</dbReference>
<dbReference type="SUPFAM" id="SSF53098">
    <property type="entry name" value="Ribonuclease H-like"/>
    <property type="match status" value="1"/>
</dbReference>
<keyword evidence="3" id="KW-0269">Exonuclease</keyword>
<accession>A0A5J4NTT3</accession>
<dbReference type="GO" id="GO:0000175">
    <property type="term" value="F:3'-5'-RNA exonuclease activity"/>
    <property type="evidence" value="ECO:0007669"/>
    <property type="project" value="InterPro"/>
</dbReference>
<feature type="non-terminal residue" evidence="5">
    <location>
        <position position="1"/>
    </location>
</feature>
<protein>
    <submittedName>
        <fullName evidence="5">ERI1 exoribonuclease 2</fullName>
    </submittedName>
</protein>
<dbReference type="Proteomes" id="UP000324629">
    <property type="component" value="Unassembled WGS sequence"/>
</dbReference>
<dbReference type="CDD" id="cd06133">
    <property type="entry name" value="ERI-1_3'hExo_like"/>
    <property type="match status" value="1"/>
</dbReference>
<evidence type="ECO:0000259" key="4">
    <source>
        <dbReference type="SMART" id="SM00479"/>
    </source>
</evidence>
<proteinExistence type="predicted"/>
<dbReference type="InterPro" id="IPR047201">
    <property type="entry name" value="ERI-1_3'hExo-like"/>
</dbReference>
<dbReference type="PANTHER" id="PTHR23044">
    <property type="entry name" value="3'-5' EXONUCLEASE ERI1-RELATED"/>
    <property type="match status" value="1"/>
</dbReference>
<reference evidence="5 6" key="1">
    <citation type="journal article" date="2019" name="Gigascience">
        <title>Whole-genome sequence of the oriental lung fluke Paragonimus westermani.</title>
        <authorList>
            <person name="Oey H."/>
            <person name="Zakrzewski M."/>
            <person name="Narain K."/>
            <person name="Devi K.R."/>
            <person name="Agatsuma T."/>
            <person name="Nawaratna S."/>
            <person name="Gobert G.N."/>
            <person name="Jones M.K."/>
            <person name="Ragan M.A."/>
            <person name="McManus D.P."/>
            <person name="Krause L."/>
        </authorList>
    </citation>
    <scope>NUCLEOTIDE SEQUENCE [LARGE SCALE GENOMIC DNA]</scope>
    <source>
        <strain evidence="5 6">IND2009</strain>
    </source>
</reference>
<dbReference type="InterPro" id="IPR013520">
    <property type="entry name" value="Ribonucl_H"/>
</dbReference>
<keyword evidence="6" id="KW-1185">Reference proteome</keyword>
<evidence type="ECO:0000256" key="3">
    <source>
        <dbReference type="ARBA" id="ARBA00022839"/>
    </source>
</evidence>
<gene>
    <name evidence="5" type="ORF">DEA37_0013969</name>
</gene>
<dbReference type="InterPro" id="IPR036397">
    <property type="entry name" value="RNaseH_sf"/>
</dbReference>
<keyword evidence="2" id="KW-0378">Hydrolase</keyword>
<dbReference type="Pfam" id="PF00929">
    <property type="entry name" value="RNase_T"/>
    <property type="match status" value="1"/>
</dbReference>
<dbReference type="Gene3D" id="3.30.420.10">
    <property type="entry name" value="Ribonuclease H-like superfamily/Ribonuclease H"/>
    <property type="match status" value="1"/>
</dbReference>
<feature type="domain" description="Exonuclease" evidence="4">
    <location>
        <begin position="50"/>
        <end position="246"/>
    </location>
</feature>
<sequence>THVSQCRRLFSMPRMLTFVFIFLGNSSCGAIFNVFRQGVQPSHLINSVRWYFVLDFESTCSEDKAHVPEIIEFPVVILDSVDGIVVDHFQRFVRPTENPLLTSFCKNLTGVKQSDVDSAGELSVVLKEFEIWLKLKKEELGCRFKPSADASAIFVTWTDWDISTCLWNECRRKKLALPHDLLNRMDMKAVFQQWLGSCSARQKWRGGLSDALTLVGLTFEGRPHRGIDDARNTSRLLFHLLSKGISLVT</sequence>
<comment type="caution">
    <text evidence="5">The sequence shown here is derived from an EMBL/GenBank/DDBJ whole genome shotgun (WGS) entry which is preliminary data.</text>
</comment>
<dbReference type="SMART" id="SM00479">
    <property type="entry name" value="EXOIII"/>
    <property type="match status" value="1"/>
</dbReference>